<dbReference type="Gene3D" id="2.40.40.20">
    <property type="match status" value="1"/>
</dbReference>
<evidence type="ECO:0000313" key="7">
    <source>
        <dbReference type="Proteomes" id="UP001327225"/>
    </source>
</evidence>
<dbReference type="EMBL" id="CP141059">
    <property type="protein sequence ID" value="WQQ28222.1"/>
    <property type="molecule type" value="Genomic_DNA"/>
</dbReference>
<keyword evidence="2" id="KW-0479">Metal-binding</keyword>
<dbReference type="SMART" id="SM00926">
    <property type="entry name" value="Molybdop_Fe4S4"/>
    <property type="match status" value="1"/>
</dbReference>
<evidence type="ECO:0000256" key="1">
    <source>
        <dbReference type="ARBA" id="ARBA00010312"/>
    </source>
</evidence>
<dbReference type="InterPro" id="IPR006657">
    <property type="entry name" value="MoPterin_dinucl-bd_dom"/>
</dbReference>
<dbReference type="Proteomes" id="UP001327225">
    <property type="component" value="Chromosome"/>
</dbReference>
<reference evidence="7" key="1">
    <citation type="submission" date="2023-12" db="EMBL/GenBank/DDBJ databases">
        <title>Novel species in genus Nocardioides.</title>
        <authorList>
            <person name="Zhou H."/>
        </authorList>
    </citation>
    <scope>NUCLEOTIDE SEQUENCE [LARGE SCALE GENOMIC DNA]</scope>
    <source>
        <strain evidence="7">HM61</strain>
    </source>
</reference>
<dbReference type="InterPro" id="IPR006656">
    <property type="entry name" value="Mopterin_OxRdtase"/>
</dbReference>
<proteinExistence type="inferred from homology"/>
<organism evidence="6 7">
    <name type="scientific">Nocardioides bizhenqiangii</name>
    <dbReference type="NCBI Taxonomy" id="3095076"/>
    <lineage>
        <taxon>Bacteria</taxon>
        <taxon>Bacillati</taxon>
        <taxon>Actinomycetota</taxon>
        <taxon>Actinomycetes</taxon>
        <taxon>Propionibacteriales</taxon>
        <taxon>Nocardioidaceae</taxon>
        <taxon>Nocardioides</taxon>
    </lineage>
</organism>
<comment type="similarity">
    <text evidence="1">Belongs to the prokaryotic molybdopterin-containing oxidoreductase family.</text>
</comment>
<keyword evidence="4" id="KW-0411">Iron-sulfur</keyword>
<gene>
    <name evidence="6" type="ORF">SHK19_08300</name>
</gene>
<dbReference type="PANTHER" id="PTHR43742">
    <property type="entry name" value="TRIMETHYLAMINE-N-OXIDE REDUCTASE"/>
    <property type="match status" value="1"/>
</dbReference>
<sequence>MLPAEQPTFCRICEPTCGLIATVEDGRLIKLRPDKEHPITAGFSCPKGLEFVHVQNDQDRVLHPLRRRPDGGFEQISWETALSEIGARLREIRREHGGESIGWYGGNPTAFSHSHALWLGWFLRGIGSRHLYTPNTQDTSSRFVASALLYGSPVVVPVPDLDRTDFLLLIGTNPLVSRGSLISAGNLRERFTEIVARGGRVVVVDPRRTETANAFEHVAVRPDGDAWLLLAMLHVIFTEGLADEAAIAAQTTGNEALRAAADRCPPELAEPRCGVPAADIRGLARAFATAPTAAAHGRTGACLGAHATLVNYLIDALTIVTGNLDKEGGLLFGRGTVDLTRIAHLAGVDTYDTYRSRVGDLPEVIGQLPAPLMAAEIETPGKGQLRALIVSAGNPVLSVPGSTGLERALGKLDLQVGIDLYLNETHKHADYVLPAATFLERDDLVIAALDFHLKPFVQWTEAVVPPRGEARPDWEIIDDLARELGFAAVSGLATKLVGTGRLGRLALRAFAPAAGRVTPALLIDLLIRTGRDGDRFGLRRGGLSLKKLKANPRGVVLAEHLEGGMLRRRVFHRGHHVRLDGDVIERELDRLLGSPPPDVDYPLLLIGRRDVRSHNSWMHNTPKHRDPERRQWAMVHPKDAADIGLSDGELVRVRTAKGSIEVPARVTDEVVQGCIAVPHGWGHLDGGWQIANAAGGANVNEVLPAEAADLERASGMAHLNGVPVRIEAAAVSG</sequence>
<dbReference type="PANTHER" id="PTHR43742:SF2">
    <property type="entry name" value="ASSIMILATORY NITRATE REDUCTASE CATALYTIC SUBUNIT"/>
    <property type="match status" value="1"/>
</dbReference>
<keyword evidence="7" id="KW-1185">Reference proteome</keyword>
<feature type="domain" description="4Fe-4S Mo/W bis-MGD-type" evidence="5">
    <location>
        <begin position="3"/>
        <end position="59"/>
    </location>
</feature>
<dbReference type="Gene3D" id="3.40.228.10">
    <property type="entry name" value="Dimethylsulfoxide Reductase, domain 2"/>
    <property type="match status" value="1"/>
</dbReference>
<dbReference type="Pfam" id="PF04879">
    <property type="entry name" value="Molybdop_Fe4S4"/>
    <property type="match status" value="1"/>
</dbReference>
<dbReference type="RefSeq" id="WP_322938360.1">
    <property type="nucleotide sequence ID" value="NZ_CP141059.1"/>
</dbReference>
<dbReference type="SUPFAM" id="SSF53706">
    <property type="entry name" value="Formate dehydrogenase/DMSO reductase, domains 1-3"/>
    <property type="match status" value="1"/>
</dbReference>
<evidence type="ECO:0000256" key="4">
    <source>
        <dbReference type="ARBA" id="ARBA00023014"/>
    </source>
</evidence>
<evidence type="ECO:0000256" key="2">
    <source>
        <dbReference type="ARBA" id="ARBA00022723"/>
    </source>
</evidence>
<name>A0ABZ0ZV71_9ACTN</name>
<dbReference type="Pfam" id="PF01568">
    <property type="entry name" value="Molydop_binding"/>
    <property type="match status" value="1"/>
</dbReference>
<dbReference type="InterPro" id="IPR009010">
    <property type="entry name" value="Asp_de-COase-like_dom_sf"/>
</dbReference>
<dbReference type="InterPro" id="IPR006963">
    <property type="entry name" value="Mopterin_OxRdtase_4Fe-4S_dom"/>
</dbReference>
<protein>
    <submittedName>
        <fullName evidence="6">Molybdopterin-dependent oxidoreductase</fullName>
    </submittedName>
</protein>
<dbReference type="SUPFAM" id="SSF50692">
    <property type="entry name" value="ADC-like"/>
    <property type="match status" value="1"/>
</dbReference>
<evidence type="ECO:0000313" key="6">
    <source>
        <dbReference type="EMBL" id="WQQ28222.1"/>
    </source>
</evidence>
<dbReference type="PROSITE" id="PS51669">
    <property type="entry name" value="4FE4S_MOW_BIS_MGD"/>
    <property type="match status" value="1"/>
</dbReference>
<evidence type="ECO:0000256" key="3">
    <source>
        <dbReference type="ARBA" id="ARBA00023004"/>
    </source>
</evidence>
<evidence type="ECO:0000259" key="5">
    <source>
        <dbReference type="PROSITE" id="PS51669"/>
    </source>
</evidence>
<dbReference type="Pfam" id="PF00384">
    <property type="entry name" value="Molybdopterin"/>
    <property type="match status" value="1"/>
</dbReference>
<dbReference type="InterPro" id="IPR050612">
    <property type="entry name" value="Prok_Mopterin_Oxidored"/>
</dbReference>
<keyword evidence="3" id="KW-0408">Iron</keyword>
<dbReference type="Gene3D" id="3.40.50.740">
    <property type="match status" value="1"/>
</dbReference>
<accession>A0ABZ0ZV71</accession>
<dbReference type="Gene3D" id="2.20.25.90">
    <property type="entry name" value="ADC-like domains"/>
    <property type="match status" value="1"/>
</dbReference>